<dbReference type="SUPFAM" id="SSF53686">
    <property type="entry name" value="Tryptophan synthase beta subunit-like PLP-dependent enzymes"/>
    <property type="match status" value="1"/>
</dbReference>
<evidence type="ECO:0000313" key="19">
    <source>
        <dbReference type="EMBL" id="CAF3810759.1"/>
    </source>
</evidence>
<dbReference type="InterPro" id="IPR001216">
    <property type="entry name" value="P-phosphate_BS"/>
</dbReference>
<evidence type="ECO:0000256" key="14">
    <source>
        <dbReference type="ARBA" id="ARBA00078262"/>
    </source>
</evidence>
<comment type="catalytic activity">
    <reaction evidence="10">
        <text>L-serine = pyruvate + NH4(+)</text>
        <dbReference type="Rhea" id="RHEA:19169"/>
        <dbReference type="ChEBI" id="CHEBI:15361"/>
        <dbReference type="ChEBI" id="CHEBI:28938"/>
        <dbReference type="ChEBI" id="CHEBI:33384"/>
        <dbReference type="EC" id="4.3.1.17"/>
    </reaction>
</comment>
<evidence type="ECO:0000256" key="8">
    <source>
        <dbReference type="ARBA" id="ARBA00022946"/>
    </source>
</evidence>
<comment type="subcellular location">
    <subcellularLocation>
        <location evidence="2">Mitochondrion</location>
    </subcellularLocation>
</comment>
<dbReference type="AlphaFoldDB" id="A0A814PDL9"/>
<dbReference type="EMBL" id="CAJNOO010001156">
    <property type="protein sequence ID" value="CAF1106397.1"/>
    <property type="molecule type" value="Genomic_DNA"/>
</dbReference>
<dbReference type="InterPro" id="IPR001926">
    <property type="entry name" value="TrpB-like_PALP"/>
</dbReference>
<dbReference type="OrthoDB" id="5945460at2759"/>
<dbReference type="InterPro" id="IPR036265">
    <property type="entry name" value="HIT-like_sf"/>
</dbReference>
<sequence>MLSKTMRYYGQRSLSTDVSAYARILEGFRGSIGNTPLIRLPKLSQETGCNILVKAEYLNPGGSIKDRAALFLIKDALDKNLIKSGATIVEGTAGNTGIGLAHICNALGFKCVIFMPDNQSKEKIDILRVLGAEVTTVPVVPITDPNNYNHHAKRYAEQHENSVWTNQFDNRANRDGHYSTTGPEVWTQTNGKVNAFVMSTGTGGTLAGTCMYLKEKNSKIRTVLADPPGSVLYHYIKSGKLERTDGSSITEGIGQGRLTQNLKDAPIDESLFIKDQDSVNMVFKLLCEEGFFIGASSGLNVAAAVEISKSMPKGSTIVTTICDNGQKYFNRLFNKNELSKRGKYFPFDNTKTKKKQIFGLFLGIFITTLLPKLFIKSTWEKNKQQINLANIKNEYNFIEYSQWPPFLTDPTFDLTLWRKHCWINQISLPTQDTKLYYKKNYTAYNVCKDVISLINSIYNMKTNIAKVEYPETFAQKIRKIFNYDNTLYAKALEQELYFVMNKYTFEHTVYNPLRGRRPIQPPEVPIEQYLNETIEKTSHNCDLCNYQNMTAIDSLGRMENRYAYSAANAFKFDQWHSMFMPKQHDITKLTFEELKDIFTLAWKWFQTVHKQSSSHRFPTLLWDSLPHGGASQVHPHIHATLHSDHYYGQFESIRFASERYYREYINISKHGKKNFFRTIQDIHMAFNLTISFNGITVLIPITSRKEYDIIVLAENFDERFIKVIYQIIQGYFNKLKQFSFSSCLYLPPLSPNQDDSGLTPVYYRIIPRGQISSLLSEISSLDLLSIHNVNKLPADLFAEIITWFQEI</sequence>
<comment type="cofactor">
    <cofactor evidence="1">
        <name>pyridoxal 5'-phosphate</name>
        <dbReference type="ChEBI" id="CHEBI:597326"/>
    </cofactor>
</comment>
<dbReference type="GO" id="GO:0016740">
    <property type="term" value="F:transferase activity"/>
    <property type="evidence" value="ECO:0007669"/>
    <property type="project" value="UniProtKB-KW"/>
</dbReference>
<dbReference type="Pfam" id="PF00291">
    <property type="entry name" value="PALP"/>
    <property type="match status" value="1"/>
</dbReference>
<keyword evidence="6" id="KW-0808">Transferase</keyword>
<evidence type="ECO:0000256" key="9">
    <source>
        <dbReference type="ARBA" id="ARBA00023128"/>
    </source>
</evidence>
<dbReference type="PANTHER" id="PTHR10314">
    <property type="entry name" value="CYSTATHIONINE BETA-SYNTHASE"/>
    <property type="match status" value="1"/>
</dbReference>
<name>A0A814PDL9_9BILA</name>
<dbReference type="FunFam" id="3.40.50.1100:FF:000011">
    <property type="entry name" value="Cysteine synthase (o-acetylserine)"/>
    <property type="match status" value="1"/>
</dbReference>
<accession>A0A814PDL9</accession>
<evidence type="ECO:0000256" key="5">
    <source>
        <dbReference type="ARBA" id="ARBA00022605"/>
    </source>
</evidence>
<gene>
    <name evidence="19" type="ORF">OTI717_LOCUS18814</name>
    <name evidence="18" type="ORF">RFH988_LOCUS19595</name>
</gene>
<dbReference type="GO" id="GO:0030170">
    <property type="term" value="F:pyridoxal phosphate binding"/>
    <property type="evidence" value="ECO:0007669"/>
    <property type="project" value="InterPro"/>
</dbReference>
<evidence type="ECO:0000313" key="20">
    <source>
        <dbReference type="Proteomes" id="UP000663882"/>
    </source>
</evidence>
<evidence type="ECO:0000256" key="2">
    <source>
        <dbReference type="ARBA" id="ARBA00004173"/>
    </source>
</evidence>
<dbReference type="CDD" id="cd01561">
    <property type="entry name" value="CBS_like"/>
    <property type="match status" value="1"/>
</dbReference>
<evidence type="ECO:0000256" key="4">
    <source>
        <dbReference type="ARBA" id="ARBA00012093"/>
    </source>
</evidence>
<keyword evidence="5" id="KW-0028">Amino-acid biosynthesis</keyword>
<evidence type="ECO:0000256" key="1">
    <source>
        <dbReference type="ARBA" id="ARBA00001933"/>
    </source>
</evidence>
<keyword evidence="7" id="KW-0663">Pyridoxal phosphate</keyword>
<evidence type="ECO:0000256" key="6">
    <source>
        <dbReference type="ARBA" id="ARBA00022679"/>
    </source>
</evidence>
<evidence type="ECO:0000256" key="13">
    <source>
        <dbReference type="ARBA" id="ARBA00072087"/>
    </source>
</evidence>
<dbReference type="EMBL" id="CAJOAX010002658">
    <property type="protein sequence ID" value="CAF3810759.1"/>
    <property type="molecule type" value="Genomic_DNA"/>
</dbReference>
<comment type="function">
    <text evidence="12">Catalyzes the conversion of O-succinyl-L-serine into cysteine, the last step in the cysteine biosynthesis pathway. Can also use O-acetyl-L-serine.</text>
</comment>
<evidence type="ECO:0000256" key="7">
    <source>
        <dbReference type="ARBA" id="ARBA00022898"/>
    </source>
</evidence>
<dbReference type="Gene3D" id="3.40.50.1100">
    <property type="match status" value="2"/>
</dbReference>
<dbReference type="SUPFAM" id="SSF54197">
    <property type="entry name" value="HIT-like"/>
    <property type="match status" value="1"/>
</dbReference>
<dbReference type="GO" id="GO:0006535">
    <property type="term" value="P:cysteine biosynthetic process from serine"/>
    <property type="evidence" value="ECO:0007669"/>
    <property type="project" value="InterPro"/>
</dbReference>
<dbReference type="EC" id="4.3.1.17" evidence="4"/>
<proteinExistence type="predicted"/>
<dbReference type="GO" id="GO:0003941">
    <property type="term" value="F:L-serine ammonia-lyase activity"/>
    <property type="evidence" value="ECO:0007669"/>
    <property type="project" value="UniProtKB-EC"/>
</dbReference>
<comment type="pathway">
    <text evidence="3">Amino-acid biosynthesis; L-cysteine biosynthesis; L-cysteine from L-serine: step 2/2.</text>
</comment>
<evidence type="ECO:0000256" key="10">
    <source>
        <dbReference type="ARBA" id="ARBA00049406"/>
    </source>
</evidence>
<evidence type="ECO:0000256" key="12">
    <source>
        <dbReference type="ARBA" id="ARBA00058228"/>
    </source>
</evidence>
<dbReference type="Proteomes" id="UP000663882">
    <property type="component" value="Unassembled WGS sequence"/>
</dbReference>
<dbReference type="InterPro" id="IPR050214">
    <property type="entry name" value="Cys_Synth/Cystath_Beta-Synth"/>
</dbReference>
<evidence type="ECO:0000256" key="3">
    <source>
        <dbReference type="ARBA" id="ARBA00004962"/>
    </source>
</evidence>
<evidence type="ECO:0000259" key="17">
    <source>
        <dbReference type="Pfam" id="PF00291"/>
    </source>
</evidence>
<reference evidence="18" key="1">
    <citation type="submission" date="2021-02" db="EMBL/GenBank/DDBJ databases">
        <authorList>
            <person name="Nowell W R."/>
        </authorList>
    </citation>
    <scope>NUCLEOTIDE SEQUENCE</scope>
</reference>
<comment type="catalytic activity">
    <reaction evidence="11">
        <text>O-succinyl-L-serine + hydrogen sulfide = L-cysteine + succinate</text>
        <dbReference type="Rhea" id="RHEA:53816"/>
        <dbReference type="ChEBI" id="CHEBI:29919"/>
        <dbReference type="ChEBI" id="CHEBI:30031"/>
        <dbReference type="ChEBI" id="CHEBI:35235"/>
        <dbReference type="ChEBI" id="CHEBI:136856"/>
    </reaction>
</comment>
<dbReference type="PROSITE" id="PS00165">
    <property type="entry name" value="DEHYDRATASE_SER_THR"/>
    <property type="match status" value="1"/>
</dbReference>
<dbReference type="InterPro" id="IPR036052">
    <property type="entry name" value="TrpB-like_PALP_sf"/>
</dbReference>
<protein>
    <recommendedName>
        <fullName evidence="13">Cysteine synthase 1</fullName>
        <ecNumber evidence="4">4.3.1.17</ecNumber>
    </recommendedName>
    <alternativeName>
        <fullName evidence="14">O-acetylserine (thiol)-lyase 1</fullName>
    </alternativeName>
    <alternativeName>
        <fullName evidence="15">O-acetylserine sulfhydrylase 1</fullName>
    </alternativeName>
    <alternativeName>
        <fullName evidence="16">O-succinylserine sulfhydrylase</fullName>
    </alternativeName>
</protein>
<dbReference type="InterPro" id="IPR000634">
    <property type="entry name" value="Ser/Thr_deHydtase_PyrdxlP-BS"/>
</dbReference>
<feature type="domain" description="Tryptophan synthase beta chain-like PALP" evidence="17">
    <location>
        <begin position="31"/>
        <end position="323"/>
    </location>
</feature>
<evidence type="ECO:0000313" key="18">
    <source>
        <dbReference type="EMBL" id="CAF1106397.1"/>
    </source>
</evidence>
<dbReference type="Gene3D" id="3.30.428.10">
    <property type="entry name" value="HIT-like"/>
    <property type="match status" value="1"/>
</dbReference>
<dbReference type="PROSITE" id="PS00901">
    <property type="entry name" value="CYS_SYNTHASE"/>
    <property type="match status" value="1"/>
</dbReference>
<keyword evidence="9" id="KW-0496">Mitochondrion</keyword>
<evidence type="ECO:0000256" key="16">
    <source>
        <dbReference type="ARBA" id="ARBA00081847"/>
    </source>
</evidence>
<evidence type="ECO:0000256" key="11">
    <source>
        <dbReference type="ARBA" id="ARBA00050981"/>
    </source>
</evidence>
<keyword evidence="8" id="KW-0809">Transit peptide</keyword>
<dbReference type="Proteomes" id="UP000663823">
    <property type="component" value="Unassembled WGS sequence"/>
</dbReference>
<organism evidence="18 20">
    <name type="scientific">Rotaria sordida</name>
    <dbReference type="NCBI Taxonomy" id="392033"/>
    <lineage>
        <taxon>Eukaryota</taxon>
        <taxon>Metazoa</taxon>
        <taxon>Spiralia</taxon>
        <taxon>Gnathifera</taxon>
        <taxon>Rotifera</taxon>
        <taxon>Eurotatoria</taxon>
        <taxon>Bdelloidea</taxon>
        <taxon>Philodinida</taxon>
        <taxon>Philodinidae</taxon>
        <taxon>Rotaria</taxon>
    </lineage>
</organism>
<dbReference type="NCBIfam" id="NF007989">
    <property type="entry name" value="PRK10717.1"/>
    <property type="match status" value="1"/>
</dbReference>
<dbReference type="GO" id="GO:0005739">
    <property type="term" value="C:mitochondrion"/>
    <property type="evidence" value="ECO:0007669"/>
    <property type="project" value="UniProtKB-SubCell"/>
</dbReference>
<comment type="caution">
    <text evidence="18">The sequence shown here is derived from an EMBL/GenBank/DDBJ whole genome shotgun (WGS) entry which is preliminary data.</text>
</comment>
<evidence type="ECO:0000256" key="15">
    <source>
        <dbReference type="ARBA" id="ARBA00079147"/>
    </source>
</evidence>